<feature type="transmembrane region" description="Helical" evidence="11">
    <location>
        <begin position="229"/>
        <end position="248"/>
    </location>
</feature>
<evidence type="ECO:0000313" key="14">
    <source>
        <dbReference type="WBParaSite" id="Minc3s00862g18212"/>
    </source>
</evidence>
<evidence type="ECO:0000256" key="9">
    <source>
        <dbReference type="ARBA" id="ARBA00023224"/>
    </source>
</evidence>
<keyword evidence="5" id="KW-0297">G-protein coupled receptor</keyword>
<dbReference type="Proteomes" id="UP000887563">
    <property type="component" value="Unplaced"/>
</dbReference>
<evidence type="ECO:0000256" key="5">
    <source>
        <dbReference type="ARBA" id="ARBA00023040"/>
    </source>
</evidence>
<feature type="transmembrane region" description="Helical" evidence="11">
    <location>
        <begin position="175"/>
        <end position="199"/>
    </location>
</feature>
<evidence type="ECO:0000256" key="6">
    <source>
        <dbReference type="ARBA" id="ARBA00023136"/>
    </source>
</evidence>
<dbReference type="PROSITE" id="PS50262">
    <property type="entry name" value="G_PROTEIN_RECEP_F1_2"/>
    <property type="match status" value="1"/>
</dbReference>
<evidence type="ECO:0000256" key="7">
    <source>
        <dbReference type="ARBA" id="ARBA00023170"/>
    </source>
</evidence>
<dbReference type="SUPFAM" id="SSF81321">
    <property type="entry name" value="Family A G protein-coupled receptor-like"/>
    <property type="match status" value="1"/>
</dbReference>
<name>A0A914LT51_MELIC</name>
<keyword evidence="2" id="KW-1003">Cell membrane</keyword>
<evidence type="ECO:0000256" key="10">
    <source>
        <dbReference type="SAM" id="MobiDB-lite"/>
    </source>
</evidence>
<evidence type="ECO:0000256" key="1">
    <source>
        <dbReference type="ARBA" id="ARBA00004651"/>
    </source>
</evidence>
<keyword evidence="7" id="KW-0675">Receptor</keyword>
<dbReference type="GO" id="GO:0005886">
    <property type="term" value="C:plasma membrane"/>
    <property type="evidence" value="ECO:0007669"/>
    <property type="project" value="UniProtKB-SubCell"/>
</dbReference>
<protein>
    <submittedName>
        <fullName evidence="14">G-protein coupled receptors family 1 profile domain-containing protein</fullName>
    </submittedName>
</protein>
<keyword evidence="3 11" id="KW-0812">Transmembrane</keyword>
<feature type="region of interest" description="Disordered" evidence="10">
    <location>
        <begin position="442"/>
        <end position="463"/>
    </location>
</feature>
<dbReference type="PANTHER" id="PTHR24246:SF27">
    <property type="entry name" value="ADENOSINE RECEPTOR, ISOFORM A"/>
    <property type="match status" value="1"/>
</dbReference>
<sequence length="659" mass="75579">MTETFLFVYASAELILAAQIAISNFLVIFVYLRSKHIRTPTNAYIFSLALTDFLTGALGIPFTVASVLTRWPGSFYPCLAIHLILCVLCTVSTLHLLAMAVDKYLTICLRRFVEQRNSSSTSVRKTRAHFLIVGCWLIGTAIAGLPMVDGFGFASHTIQKFRGECHFTVVVDYRFLVFIIFFGTIILPSIVIAYCYISIYKRIRSEERQIKCLLRASERQRRISVRRKLIRILLILVLTYAFCWYPLYLINTVDLFLPPTYHPGQMTTLFAVVLSHLNCALNPLIYAYGMPGFKHSLRRFLPAKVKNTCTQQPVSTNNINHVTHKNVIAQSFAVIPPMNSPFGGGYGQHMGTKRIATTNNNNFLNNNTMENNSFIGPKQSETKEDFEGRGELFLEDAVKNEPPQASFPPLNKTSLSLLEMKRENFRLKSRIVFSSFDEQSPPLKHSSTFETEDNPSFNNSFEENNNNKKVSFVKFKLEKHDEYSPTCCDGEQTCLEEEKHNSKFDLGKQSLPTCCDEEKHNFKFELEKQSLPTCLEEDKHNFKFDLGKQSLPTCFNEEKHNFKSELEKQSLPTCFNEEKHNFKFELEKQSLSGCCEEEKSSLDFDELNNNKTDEQQNSDRKTSKMSTFSIRIFNGQWLVRKRGKKFSVREEANTNENGK</sequence>
<dbReference type="Gene3D" id="1.20.1070.10">
    <property type="entry name" value="Rhodopsin 7-helix transmembrane proteins"/>
    <property type="match status" value="1"/>
</dbReference>
<dbReference type="WBParaSite" id="Minc3s00862g18212">
    <property type="protein sequence ID" value="Minc3s00862g18212"/>
    <property type="gene ID" value="Minc3s00862g18212"/>
</dbReference>
<evidence type="ECO:0000313" key="13">
    <source>
        <dbReference type="Proteomes" id="UP000887563"/>
    </source>
</evidence>
<keyword evidence="6 11" id="KW-0472">Membrane</keyword>
<feature type="domain" description="G-protein coupled receptors family 1 profile" evidence="12">
    <location>
        <begin position="23"/>
        <end position="286"/>
    </location>
</feature>
<evidence type="ECO:0000256" key="8">
    <source>
        <dbReference type="ARBA" id="ARBA00023180"/>
    </source>
</evidence>
<keyword evidence="4 11" id="KW-1133">Transmembrane helix</keyword>
<comment type="subcellular location">
    <subcellularLocation>
        <location evidence="1">Cell membrane</location>
        <topology evidence="1">Multi-pass membrane protein</topology>
    </subcellularLocation>
</comment>
<evidence type="ECO:0000256" key="2">
    <source>
        <dbReference type="ARBA" id="ARBA00022475"/>
    </source>
</evidence>
<dbReference type="GO" id="GO:0004930">
    <property type="term" value="F:G protein-coupled receptor activity"/>
    <property type="evidence" value="ECO:0007669"/>
    <property type="project" value="UniProtKB-KW"/>
</dbReference>
<dbReference type="SMART" id="SM01381">
    <property type="entry name" value="7TM_GPCR_Srsx"/>
    <property type="match status" value="1"/>
</dbReference>
<keyword evidence="13" id="KW-1185">Reference proteome</keyword>
<feature type="transmembrane region" description="Helical" evidence="11">
    <location>
        <begin position="6"/>
        <end position="32"/>
    </location>
</feature>
<feature type="transmembrane region" description="Helical" evidence="11">
    <location>
        <begin position="44"/>
        <end position="68"/>
    </location>
</feature>
<proteinExistence type="predicted"/>
<evidence type="ECO:0000256" key="4">
    <source>
        <dbReference type="ARBA" id="ARBA00022989"/>
    </source>
</evidence>
<accession>A0A914LT51</accession>
<keyword evidence="8" id="KW-0325">Glycoprotein</keyword>
<feature type="transmembrane region" description="Helical" evidence="11">
    <location>
        <begin position="130"/>
        <end position="155"/>
    </location>
</feature>
<evidence type="ECO:0000259" key="12">
    <source>
        <dbReference type="PROSITE" id="PS50262"/>
    </source>
</evidence>
<keyword evidence="9" id="KW-0807">Transducer</keyword>
<dbReference type="AlphaFoldDB" id="A0A914LT51"/>
<dbReference type="InterPro" id="IPR017452">
    <property type="entry name" value="GPCR_Rhodpsn_7TM"/>
</dbReference>
<feature type="transmembrane region" description="Helical" evidence="11">
    <location>
        <begin position="74"/>
        <end position="101"/>
    </location>
</feature>
<feature type="transmembrane region" description="Helical" evidence="11">
    <location>
        <begin position="268"/>
        <end position="289"/>
    </location>
</feature>
<dbReference type="PRINTS" id="PR00237">
    <property type="entry name" value="GPCRRHODOPSN"/>
</dbReference>
<dbReference type="InterPro" id="IPR000276">
    <property type="entry name" value="GPCR_Rhodpsn"/>
</dbReference>
<organism evidence="13 14">
    <name type="scientific">Meloidogyne incognita</name>
    <name type="common">Southern root-knot nematode worm</name>
    <name type="synonym">Oxyuris incognita</name>
    <dbReference type="NCBI Taxonomy" id="6306"/>
    <lineage>
        <taxon>Eukaryota</taxon>
        <taxon>Metazoa</taxon>
        <taxon>Ecdysozoa</taxon>
        <taxon>Nematoda</taxon>
        <taxon>Chromadorea</taxon>
        <taxon>Rhabditida</taxon>
        <taxon>Tylenchina</taxon>
        <taxon>Tylenchomorpha</taxon>
        <taxon>Tylenchoidea</taxon>
        <taxon>Meloidogynidae</taxon>
        <taxon>Meloidogyninae</taxon>
        <taxon>Meloidogyne</taxon>
        <taxon>Meloidogyne incognita group</taxon>
    </lineage>
</organism>
<dbReference type="Pfam" id="PF00001">
    <property type="entry name" value="7tm_1"/>
    <property type="match status" value="1"/>
</dbReference>
<dbReference type="PANTHER" id="PTHR24246">
    <property type="entry name" value="OLFACTORY RECEPTOR AND ADENOSINE RECEPTOR"/>
    <property type="match status" value="1"/>
</dbReference>
<evidence type="ECO:0000256" key="11">
    <source>
        <dbReference type="SAM" id="Phobius"/>
    </source>
</evidence>
<evidence type="ECO:0000256" key="3">
    <source>
        <dbReference type="ARBA" id="ARBA00022692"/>
    </source>
</evidence>
<reference evidence="14" key="1">
    <citation type="submission" date="2022-11" db="UniProtKB">
        <authorList>
            <consortium name="WormBaseParasite"/>
        </authorList>
    </citation>
    <scope>IDENTIFICATION</scope>
</reference>